<feature type="region of interest" description="Disordered" evidence="2">
    <location>
        <begin position="40"/>
        <end position="59"/>
    </location>
</feature>
<feature type="signal peptide" evidence="3">
    <location>
        <begin position="1"/>
        <end position="17"/>
    </location>
</feature>
<gene>
    <name evidence="5" type="ORF">DJ021_17135</name>
</gene>
<organism evidence="5 6">
    <name type="scientific">Phenylobacterium hankyongense</name>
    <dbReference type="NCBI Taxonomy" id="1813876"/>
    <lineage>
        <taxon>Bacteria</taxon>
        <taxon>Pseudomonadati</taxon>
        <taxon>Pseudomonadota</taxon>
        <taxon>Alphaproteobacteria</taxon>
        <taxon>Caulobacterales</taxon>
        <taxon>Caulobacteraceae</taxon>
        <taxon>Phenylobacterium</taxon>
    </lineage>
</organism>
<dbReference type="PIRSF" id="PIRSF000897">
    <property type="entry name" value="Acid_Ptase_ClsA"/>
    <property type="match status" value="1"/>
</dbReference>
<dbReference type="InterPro" id="IPR000326">
    <property type="entry name" value="PAP2/HPO"/>
</dbReference>
<dbReference type="CDD" id="cd03397">
    <property type="entry name" value="PAP2_acid_phosphatase"/>
    <property type="match status" value="1"/>
</dbReference>
<dbReference type="Gene3D" id="1.20.144.10">
    <property type="entry name" value="Phosphatidic acid phosphatase type 2/haloperoxidase"/>
    <property type="match status" value="1"/>
</dbReference>
<dbReference type="GO" id="GO:0030288">
    <property type="term" value="C:outer membrane-bounded periplasmic space"/>
    <property type="evidence" value="ECO:0007669"/>
    <property type="project" value="InterPro"/>
</dbReference>
<dbReference type="PRINTS" id="PR00483">
    <property type="entry name" value="BACPHPHTASE"/>
</dbReference>
<comment type="caution">
    <text evidence="5">The sequence shown here is derived from an EMBL/GenBank/DDBJ whole genome shotgun (WGS) entry which is preliminary data.</text>
</comment>
<name>A0A328B2I0_9CAUL</name>
<reference evidence="6" key="1">
    <citation type="submission" date="2018-05" db="EMBL/GenBank/DDBJ databases">
        <authorList>
            <person name="Li X."/>
        </authorList>
    </citation>
    <scope>NUCLEOTIDE SEQUENCE [LARGE SCALE GENOMIC DNA]</scope>
    <source>
        <strain evidence="6">HKS-05</strain>
    </source>
</reference>
<dbReference type="Pfam" id="PF01569">
    <property type="entry name" value="PAP2"/>
    <property type="match status" value="1"/>
</dbReference>
<dbReference type="SMART" id="SM00014">
    <property type="entry name" value="acidPPc"/>
    <property type="match status" value="1"/>
</dbReference>
<dbReference type="EC" id="3.1.3.2" evidence="1"/>
<dbReference type="GO" id="GO:0003993">
    <property type="term" value="F:acid phosphatase activity"/>
    <property type="evidence" value="ECO:0007669"/>
    <property type="project" value="UniProtKB-EC"/>
</dbReference>
<dbReference type="InterPro" id="IPR001011">
    <property type="entry name" value="Acid_Pase_classA_bac"/>
</dbReference>
<keyword evidence="1" id="KW-0378">Hydrolase</keyword>
<feature type="domain" description="Phosphatidic acid phosphatase type 2/haloperoxidase" evidence="4">
    <location>
        <begin position="111"/>
        <end position="222"/>
    </location>
</feature>
<dbReference type="AlphaFoldDB" id="A0A328B2I0"/>
<keyword evidence="6" id="KW-1185">Reference proteome</keyword>
<keyword evidence="3" id="KW-0732">Signal</keyword>
<dbReference type="SUPFAM" id="SSF48317">
    <property type="entry name" value="Acid phosphatase/Vanadium-dependent haloperoxidase"/>
    <property type="match status" value="1"/>
</dbReference>
<dbReference type="EMBL" id="QFYP01000001">
    <property type="protein sequence ID" value="RAK61403.1"/>
    <property type="molecule type" value="Genomic_DNA"/>
</dbReference>
<proteinExistence type="inferred from homology"/>
<accession>A0A328B2I0</accession>
<sequence>MFAATAALLLCGAAASAAQPVAAAAPTMAKPAKTLKILTPEQVDPGRLLPPPPEDGSPIQKADLAEVQRIYRTRTPERYETAKWDDAHEDSMIFARTLGPKFDLAKLPATAKLLALVENDQSVSANMAKRYFLRNRPWAIDPSIVACDYKPNAAPKTSYPSGHATLAYSVGGVLADLMPEKSQAILTRAAEYAYSREVCGAHYGSDTEASHVLGTIVAREFLASPKVAPMLQAAREELQAARLTGPNAVATASR</sequence>
<feature type="chain" id="PRO_5016234915" description="Acid phosphatase" evidence="3">
    <location>
        <begin position="18"/>
        <end position="254"/>
    </location>
</feature>
<evidence type="ECO:0000259" key="4">
    <source>
        <dbReference type="SMART" id="SM00014"/>
    </source>
</evidence>
<evidence type="ECO:0000313" key="5">
    <source>
        <dbReference type="EMBL" id="RAK61403.1"/>
    </source>
</evidence>
<evidence type="ECO:0000313" key="6">
    <source>
        <dbReference type="Proteomes" id="UP000249842"/>
    </source>
</evidence>
<dbReference type="Proteomes" id="UP000249842">
    <property type="component" value="Unassembled WGS sequence"/>
</dbReference>
<comment type="catalytic activity">
    <reaction evidence="1">
        <text>a phosphate monoester + H2O = an alcohol + phosphate</text>
        <dbReference type="Rhea" id="RHEA:15017"/>
        <dbReference type="ChEBI" id="CHEBI:15377"/>
        <dbReference type="ChEBI" id="CHEBI:30879"/>
        <dbReference type="ChEBI" id="CHEBI:43474"/>
        <dbReference type="ChEBI" id="CHEBI:67140"/>
        <dbReference type="EC" id="3.1.3.2"/>
    </reaction>
</comment>
<protein>
    <recommendedName>
        <fullName evidence="1">Acid phosphatase</fullName>
        <ecNumber evidence="1">3.1.3.2</ecNumber>
    </recommendedName>
</protein>
<evidence type="ECO:0000256" key="3">
    <source>
        <dbReference type="SAM" id="SignalP"/>
    </source>
</evidence>
<comment type="similarity">
    <text evidence="1">Belongs to the class A bacterial acid phosphatase family.</text>
</comment>
<evidence type="ECO:0000256" key="2">
    <source>
        <dbReference type="SAM" id="MobiDB-lite"/>
    </source>
</evidence>
<evidence type="ECO:0000256" key="1">
    <source>
        <dbReference type="PIRNR" id="PIRNR000897"/>
    </source>
</evidence>
<dbReference type="InterPro" id="IPR036938">
    <property type="entry name" value="PAP2/HPO_sf"/>
</dbReference>